<dbReference type="Pfam" id="PF03345">
    <property type="entry name" value="OST48_N"/>
    <property type="match status" value="1"/>
</dbReference>
<gene>
    <name evidence="11" type="ORF">HK099_008538</name>
</gene>
<sequence>MNSIYFLLYFVLAFTSSTSLSSSGSRLLVVVDDLKADKVTYSKFFNLLEKRKYSTTFATATDKSVSLISYDERNFDHLVLLTQTTRDLSEELTVASVLNFVNKGGNVLVTASSTVSETIRDFSFEFSIDFDDRLTLVKDPFHTAKENDIFSIYSDNFRGNKIIYTTKEKDSRELKPIAFKGLAHRLTNKNPLCSPVLLAMPSAYSFASADQGEIPENSPFLGQKIALVTSLQARNNARLIFSGSAAMFSDEFLDLPNYDNLQFVDEISKWVFQEKAVLRVKNAKHHRAHETQQHGIYRIKDMMEYSLDIQEFYNGKWNPFQGQDVQFEAKMLDPYIRRTLKPTPEGKFIVHFKLPDVYGVFTFKVEYNRHGYSWILSESNVQVRPYRHNDYDRFLSSAWPYYTSVFSLMAGFLVVASIWLFNEEKTVKK</sequence>
<protein>
    <recommendedName>
        <fullName evidence="8">Dolichyl-diphosphooligosaccharide--protein glycosyltransferase subunit WBP1</fullName>
        <shortName evidence="8">Oligosaccharyl transferase subunit WBP1</shortName>
    </recommendedName>
</protein>
<accession>A0AAD5U4U2</accession>
<dbReference type="Proteomes" id="UP001211065">
    <property type="component" value="Unassembled WGS sequence"/>
</dbReference>
<evidence type="ECO:0000313" key="11">
    <source>
        <dbReference type="EMBL" id="KAJ3224366.1"/>
    </source>
</evidence>
<evidence type="ECO:0000256" key="1">
    <source>
        <dbReference type="ARBA" id="ARBA00004479"/>
    </source>
</evidence>
<feature type="transmembrane region" description="Helical" evidence="8">
    <location>
        <begin position="399"/>
        <end position="421"/>
    </location>
</feature>
<evidence type="ECO:0000256" key="5">
    <source>
        <dbReference type="ARBA" id="ARBA00022824"/>
    </source>
</evidence>
<keyword evidence="5 8" id="KW-0256">Endoplasmic reticulum</keyword>
<dbReference type="InterPro" id="IPR005013">
    <property type="entry name" value="DDOST_48_kDa_subunit"/>
</dbReference>
<keyword evidence="4 8" id="KW-0812">Transmembrane</keyword>
<dbReference type="GO" id="GO:0008250">
    <property type="term" value="C:oligosaccharyltransferase complex"/>
    <property type="evidence" value="ECO:0007669"/>
    <property type="project" value="TreeGrafter"/>
</dbReference>
<keyword evidence="6 8" id="KW-1133">Transmembrane helix</keyword>
<evidence type="ECO:0000259" key="10">
    <source>
        <dbReference type="Pfam" id="PF23358"/>
    </source>
</evidence>
<dbReference type="Pfam" id="PF23358">
    <property type="entry name" value="OST48_MD"/>
    <property type="match status" value="1"/>
</dbReference>
<comment type="pathway">
    <text evidence="2 8">Protein modification; protein glycosylation.</text>
</comment>
<dbReference type="InterPro" id="IPR055459">
    <property type="entry name" value="OST48_MD"/>
</dbReference>
<comment type="subunit">
    <text evidence="8">Component of the oligosaccharyltransferase (OST) complex.</text>
</comment>
<evidence type="ECO:0000259" key="9">
    <source>
        <dbReference type="Pfam" id="PF03345"/>
    </source>
</evidence>
<feature type="domain" description="OST48 N-terminal" evidence="9">
    <location>
        <begin position="26"/>
        <end position="271"/>
    </location>
</feature>
<proteinExistence type="inferred from homology"/>
<dbReference type="InterPro" id="IPR055457">
    <property type="entry name" value="OST48_N"/>
</dbReference>
<dbReference type="AlphaFoldDB" id="A0AAD5U4U2"/>
<comment type="function">
    <text evidence="8">Subunit of the oligosaccharyl transferase (OST) complex that catalyzes the initial transfer of a defined glycan (Glc(3)Man(9)GlcNAc(2) in eukaryotes) from the lipid carrier dolichol-pyrophosphate to an asparagine residue within an Asn-X-Ser/Thr consensus motif in nascent polypeptide chains, the first step in protein N-glycosylation. N-glycosylation occurs cotranslationally and the complex associates with the Sec61 complex at the channel-forming translocon complex that mediates protein translocation across the endoplasmic reticulum (ER).</text>
</comment>
<evidence type="ECO:0000256" key="4">
    <source>
        <dbReference type="ARBA" id="ARBA00022692"/>
    </source>
</evidence>
<comment type="caution">
    <text evidence="11">The sequence shown here is derived from an EMBL/GenBank/DDBJ whole genome shotgun (WGS) entry which is preliminary data.</text>
</comment>
<dbReference type="EMBL" id="JADGJW010000095">
    <property type="protein sequence ID" value="KAJ3224366.1"/>
    <property type="molecule type" value="Genomic_DNA"/>
</dbReference>
<dbReference type="PANTHER" id="PTHR10830:SF0">
    <property type="entry name" value="DOLICHYL-DIPHOSPHOOLIGOSACCHARIDE--PROTEIN GLYCOSYLTRANSFERASE 48 KDA SUBUNIT"/>
    <property type="match status" value="1"/>
</dbReference>
<reference evidence="11" key="1">
    <citation type="submission" date="2020-05" db="EMBL/GenBank/DDBJ databases">
        <title>Phylogenomic resolution of chytrid fungi.</title>
        <authorList>
            <person name="Stajich J.E."/>
            <person name="Amses K."/>
            <person name="Simmons R."/>
            <person name="Seto K."/>
            <person name="Myers J."/>
            <person name="Bonds A."/>
            <person name="Quandt C.A."/>
            <person name="Barry K."/>
            <person name="Liu P."/>
            <person name="Grigoriev I."/>
            <person name="Longcore J.E."/>
            <person name="James T.Y."/>
        </authorList>
    </citation>
    <scope>NUCLEOTIDE SEQUENCE</scope>
    <source>
        <strain evidence="11">JEL0476</strain>
    </source>
</reference>
<evidence type="ECO:0000256" key="6">
    <source>
        <dbReference type="ARBA" id="ARBA00022989"/>
    </source>
</evidence>
<organism evidence="11 12">
    <name type="scientific">Clydaea vesicula</name>
    <dbReference type="NCBI Taxonomy" id="447962"/>
    <lineage>
        <taxon>Eukaryota</taxon>
        <taxon>Fungi</taxon>
        <taxon>Fungi incertae sedis</taxon>
        <taxon>Chytridiomycota</taxon>
        <taxon>Chytridiomycota incertae sedis</taxon>
        <taxon>Chytridiomycetes</taxon>
        <taxon>Lobulomycetales</taxon>
        <taxon>Lobulomycetaceae</taxon>
        <taxon>Clydaea</taxon>
    </lineage>
</organism>
<dbReference type="GO" id="GO:0018279">
    <property type="term" value="P:protein N-linked glycosylation via asparagine"/>
    <property type="evidence" value="ECO:0007669"/>
    <property type="project" value="UniProtKB-UniRule"/>
</dbReference>
<feature type="chain" id="PRO_5041773819" description="Dolichyl-diphosphooligosaccharide--protein glycosyltransferase subunit WBP1" evidence="8">
    <location>
        <begin position="20"/>
        <end position="429"/>
    </location>
</feature>
<evidence type="ECO:0000256" key="2">
    <source>
        <dbReference type="ARBA" id="ARBA00004922"/>
    </source>
</evidence>
<feature type="domain" description="OST48 middle" evidence="10">
    <location>
        <begin position="285"/>
        <end position="422"/>
    </location>
</feature>
<evidence type="ECO:0000256" key="3">
    <source>
        <dbReference type="ARBA" id="ARBA00008743"/>
    </source>
</evidence>
<keyword evidence="12" id="KW-1185">Reference proteome</keyword>
<name>A0AAD5U4U2_9FUNG</name>
<evidence type="ECO:0000313" key="12">
    <source>
        <dbReference type="Proteomes" id="UP001211065"/>
    </source>
</evidence>
<comment type="subcellular location">
    <subcellularLocation>
        <location evidence="8">Endoplasmic reticulum membrane</location>
        <topology evidence="8">Single-pass type I membrane protein</topology>
    </subcellularLocation>
    <subcellularLocation>
        <location evidence="1">Membrane</location>
        <topology evidence="1">Single-pass type I membrane protein</topology>
    </subcellularLocation>
</comment>
<evidence type="ECO:0000256" key="7">
    <source>
        <dbReference type="ARBA" id="ARBA00023136"/>
    </source>
</evidence>
<dbReference type="PANTHER" id="PTHR10830">
    <property type="entry name" value="DOLICHYL-DIPHOSPHOOLIGOSACCHARIDE--PROTEIN GLYCOSYLTRANSFERASE 48 KDA SUBUNIT"/>
    <property type="match status" value="1"/>
</dbReference>
<keyword evidence="7 8" id="KW-0472">Membrane</keyword>
<feature type="signal peptide" evidence="8">
    <location>
        <begin position="1"/>
        <end position="19"/>
    </location>
</feature>
<keyword evidence="8" id="KW-0732">Signal</keyword>
<evidence type="ECO:0000256" key="8">
    <source>
        <dbReference type="RuleBase" id="RU361142"/>
    </source>
</evidence>
<comment type="similarity">
    <text evidence="3 8">Belongs to the DDOST 48 kDa subunit family.</text>
</comment>